<feature type="domain" description="Alanyl-transfer RNA synthetases family profile" evidence="10">
    <location>
        <begin position="1"/>
        <end position="149"/>
    </location>
</feature>
<comment type="caution">
    <text evidence="11">The sequence shown here is derived from an EMBL/GenBank/DDBJ whole genome shotgun (WGS) entry which is preliminary data.</text>
</comment>
<evidence type="ECO:0000256" key="5">
    <source>
        <dbReference type="ARBA" id="ARBA00022741"/>
    </source>
</evidence>
<dbReference type="InterPro" id="IPR018165">
    <property type="entry name" value="Ala-tRNA-synth_IIc_core"/>
</dbReference>
<dbReference type="InterPro" id="IPR002318">
    <property type="entry name" value="Ala-tRNA-lgiase_IIc"/>
</dbReference>
<dbReference type="PRINTS" id="PR00980">
    <property type="entry name" value="TRNASYNTHALA"/>
</dbReference>
<name>A0A6B3C8S8_9ACTN</name>
<evidence type="ECO:0000259" key="10">
    <source>
        <dbReference type="PROSITE" id="PS50860"/>
    </source>
</evidence>
<gene>
    <name evidence="11" type="ORF">G3I71_47590</name>
</gene>
<evidence type="ECO:0000256" key="3">
    <source>
        <dbReference type="ARBA" id="ARBA00022555"/>
    </source>
</evidence>
<dbReference type="RefSeq" id="WP_239149810.1">
    <property type="nucleotide sequence ID" value="NZ_JAAGLU010000621.1"/>
</dbReference>
<evidence type="ECO:0000256" key="2">
    <source>
        <dbReference type="ARBA" id="ARBA00013168"/>
    </source>
</evidence>
<dbReference type="InterPro" id="IPR018162">
    <property type="entry name" value="Ala-tRNA-ligase_IIc_anticod-bd"/>
</dbReference>
<evidence type="ECO:0000256" key="6">
    <source>
        <dbReference type="ARBA" id="ARBA00022840"/>
    </source>
</evidence>
<evidence type="ECO:0000313" key="11">
    <source>
        <dbReference type="EMBL" id="NEC93225.1"/>
    </source>
</evidence>
<keyword evidence="8" id="KW-0648">Protein biosynthesis</keyword>
<keyword evidence="5" id="KW-0547">Nucleotide-binding</keyword>
<evidence type="ECO:0000256" key="4">
    <source>
        <dbReference type="ARBA" id="ARBA00022598"/>
    </source>
</evidence>
<keyword evidence="9" id="KW-0030">Aminoacyl-tRNA synthetase</keyword>
<dbReference type="SUPFAM" id="SSF55681">
    <property type="entry name" value="Class II aaRS and biotin synthetases"/>
    <property type="match status" value="1"/>
</dbReference>
<keyword evidence="3" id="KW-0820">tRNA-binding</keyword>
<comment type="similarity">
    <text evidence="1">Belongs to the class-II aminoacyl-tRNA synthetase family.</text>
</comment>
<dbReference type="GO" id="GO:0002161">
    <property type="term" value="F:aminoacyl-tRNA deacylase activity"/>
    <property type="evidence" value="ECO:0007669"/>
    <property type="project" value="TreeGrafter"/>
</dbReference>
<dbReference type="GO" id="GO:0004813">
    <property type="term" value="F:alanine-tRNA ligase activity"/>
    <property type="evidence" value="ECO:0007669"/>
    <property type="project" value="UniProtKB-EC"/>
</dbReference>
<dbReference type="InterPro" id="IPR050058">
    <property type="entry name" value="Ala-tRNA_ligase"/>
</dbReference>
<organism evidence="11">
    <name type="scientific">Streptomyces sp. SID12501</name>
    <dbReference type="NCBI Taxonomy" id="2706042"/>
    <lineage>
        <taxon>Bacteria</taxon>
        <taxon>Bacillati</taxon>
        <taxon>Actinomycetota</taxon>
        <taxon>Actinomycetes</taxon>
        <taxon>Kitasatosporales</taxon>
        <taxon>Streptomycetaceae</taxon>
        <taxon>Streptomyces</taxon>
    </lineage>
</organism>
<feature type="non-terminal residue" evidence="11">
    <location>
        <position position="1"/>
    </location>
</feature>
<dbReference type="EMBL" id="JAAGLU010000621">
    <property type="protein sequence ID" value="NEC93225.1"/>
    <property type="molecule type" value="Genomic_DNA"/>
</dbReference>
<dbReference type="PANTHER" id="PTHR11777">
    <property type="entry name" value="ALANYL-TRNA SYNTHETASE"/>
    <property type="match status" value="1"/>
</dbReference>
<dbReference type="AlphaFoldDB" id="A0A6B3C8S8"/>
<dbReference type="PANTHER" id="PTHR11777:SF9">
    <property type="entry name" value="ALANINE--TRNA LIGASE, CYTOPLASMIC"/>
    <property type="match status" value="1"/>
</dbReference>
<feature type="non-terminal residue" evidence="11">
    <location>
        <position position="149"/>
    </location>
</feature>
<keyword evidence="7" id="KW-0694">RNA-binding</keyword>
<evidence type="ECO:0000256" key="8">
    <source>
        <dbReference type="ARBA" id="ARBA00022917"/>
    </source>
</evidence>
<evidence type="ECO:0000256" key="9">
    <source>
        <dbReference type="ARBA" id="ARBA00023146"/>
    </source>
</evidence>
<dbReference type="InterPro" id="IPR045864">
    <property type="entry name" value="aa-tRNA-synth_II/BPL/LPL"/>
</dbReference>
<sequence>WHYDRGPKFGPDAEGGTGDPGGDRYLEIWNLVFDQFVRGEGRGKDYPLLGELERKAIDTGAGLERIAYLLQGKNNLYETDEVFPVIERAAELTGRRYGAGGEDDVRLRVVGDHVRSSLMLIGDGVTPSNEGRGYVLRRLVRRTVRSMRL</sequence>
<keyword evidence="4 11" id="KW-0436">Ligase</keyword>
<proteinExistence type="inferred from homology"/>
<dbReference type="GO" id="GO:0005524">
    <property type="term" value="F:ATP binding"/>
    <property type="evidence" value="ECO:0007669"/>
    <property type="project" value="UniProtKB-KW"/>
</dbReference>
<dbReference type="Pfam" id="PF01411">
    <property type="entry name" value="tRNA-synt_2c"/>
    <property type="match status" value="1"/>
</dbReference>
<dbReference type="EC" id="6.1.1.7" evidence="2"/>
<dbReference type="PROSITE" id="PS50860">
    <property type="entry name" value="AA_TRNA_LIGASE_II_ALA"/>
    <property type="match status" value="1"/>
</dbReference>
<dbReference type="GO" id="GO:0005829">
    <property type="term" value="C:cytosol"/>
    <property type="evidence" value="ECO:0007669"/>
    <property type="project" value="TreeGrafter"/>
</dbReference>
<dbReference type="InterPro" id="IPR018164">
    <property type="entry name" value="Ala-tRNA-synth_IIc_N"/>
</dbReference>
<dbReference type="SUPFAM" id="SSF101353">
    <property type="entry name" value="Putative anticodon-binding domain of alanyl-tRNA synthetase (AlaRS)"/>
    <property type="match status" value="1"/>
</dbReference>
<evidence type="ECO:0000256" key="1">
    <source>
        <dbReference type="ARBA" id="ARBA00008226"/>
    </source>
</evidence>
<dbReference type="Gene3D" id="3.30.930.10">
    <property type="entry name" value="Bira Bifunctional Protein, Domain 2"/>
    <property type="match status" value="1"/>
</dbReference>
<reference evidence="11" key="1">
    <citation type="submission" date="2020-01" db="EMBL/GenBank/DDBJ databases">
        <title>Insect and environment-associated Actinomycetes.</title>
        <authorList>
            <person name="Currrie C."/>
            <person name="Chevrette M."/>
            <person name="Carlson C."/>
            <person name="Stubbendieck R."/>
            <person name="Wendt-Pienkowski E."/>
        </authorList>
    </citation>
    <scope>NUCLEOTIDE SEQUENCE</scope>
    <source>
        <strain evidence="11">SID12501</strain>
    </source>
</reference>
<dbReference type="GO" id="GO:0006419">
    <property type="term" value="P:alanyl-tRNA aminoacylation"/>
    <property type="evidence" value="ECO:0007669"/>
    <property type="project" value="InterPro"/>
</dbReference>
<keyword evidence="6" id="KW-0067">ATP-binding</keyword>
<protein>
    <recommendedName>
        <fullName evidence="2">alanine--tRNA ligase</fullName>
        <ecNumber evidence="2">6.1.1.7</ecNumber>
    </recommendedName>
</protein>
<evidence type="ECO:0000256" key="7">
    <source>
        <dbReference type="ARBA" id="ARBA00022884"/>
    </source>
</evidence>
<dbReference type="GO" id="GO:0000049">
    <property type="term" value="F:tRNA binding"/>
    <property type="evidence" value="ECO:0007669"/>
    <property type="project" value="UniProtKB-KW"/>
</dbReference>
<accession>A0A6B3C8S8</accession>